<keyword evidence="4" id="KW-0460">Magnesium</keyword>
<dbReference type="InterPro" id="IPR002058">
    <property type="entry name" value="PAP_assoc"/>
</dbReference>
<dbReference type="EMBL" id="ML769905">
    <property type="protein sequence ID" value="KAE9386181.1"/>
    <property type="molecule type" value="Genomic_DNA"/>
</dbReference>
<dbReference type="Proteomes" id="UP000799118">
    <property type="component" value="Unassembled WGS sequence"/>
</dbReference>
<comment type="similarity">
    <text evidence="1">Belongs to the DNA polymerase type-B-like family.</text>
</comment>
<feature type="compositionally biased region" description="Low complexity" evidence="5">
    <location>
        <begin position="493"/>
        <end position="508"/>
    </location>
</feature>
<dbReference type="Pfam" id="PF03828">
    <property type="entry name" value="PAP_assoc"/>
    <property type="match status" value="1"/>
</dbReference>
<dbReference type="GO" id="GO:0005730">
    <property type="term" value="C:nucleolus"/>
    <property type="evidence" value="ECO:0007669"/>
    <property type="project" value="TreeGrafter"/>
</dbReference>
<feature type="region of interest" description="Disordered" evidence="5">
    <location>
        <begin position="469"/>
        <end position="527"/>
    </location>
</feature>
<dbReference type="SUPFAM" id="SSF81631">
    <property type="entry name" value="PAP/OAS1 substrate-binding domain"/>
    <property type="match status" value="1"/>
</dbReference>
<dbReference type="Gene3D" id="1.10.1410.10">
    <property type="match status" value="1"/>
</dbReference>
<dbReference type="InterPro" id="IPR045862">
    <property type="entry name" value="Trf4-like"/>
</dbReference>
<dbReference type="InterPro" id="IPR054708">
    <property type="entry name" value="MTPAP-like_central"/>
</dbReference>
<dbReference type="InterPro" id="IPR043519">
    <property type="entry name" value="NT_sf"/>
</dbReference>
<dbReference type="SUPFAM" id="SSF81301">
    <property type="entry name" value="Nucleotidyltransferase"/>
    <property type="match status" value="1"/>
</dbReference>
<gene>
    <name evidence="8" type="ORF">BT96DRAFT_549022</name>
</gene>
<evidence type="ECO:0000256" key="2">
    <source>
        <dbReference type="ARBA" id="ARBA00012388"/>
    </source>
</evidence>
<dbReference type="PANTHER" id="PTHR23092">
    <property type="entry name" value="POLY(A) RNA POLYMERASE"/>
    <property type="match status" value="1"/>
</dbReference>
<dbReference type="PANTHER" id="PTHR23092:SF15">
    <property type="entry name" value="INACTIVE NON-CANONICAL POLY(A) RNA POLYMERASE PROTEIN TRF4-2-RELATED"/>
    <property type="match status" value="1"/>
</dbReference>
<protein>
    <recommendedName>
        <fullName evidence="2">polynucleotide adenylyltransferase</fullName>
        <ecNumber evidence="2">2.7.7.19</ecNumber>
    </recommendedName>
</protein>
<feature type="domain" description="Poly(A) RNA polymerase mitochondrial-like central palm" evidence="7">
    <location>
        <begin position="33"/>
        <end position="161"/>
    </location>
</feature>
<evidence type="ECO:0000256" key="4">
    <source>
        <dbReference type="ARBA" id="ARBA00022842"/>
    </source>
</evidence>
<evidence type="ECO:0000256" key="5">
    <source>
        <dbReference type="SAM" id="MobiDB-lite"/>
    </source>
</evidence>
<feature type="domain" description="PAP-associated" evidence="6">
    <location>
        <begin position="247"/>
        <end position="280"/>
    </location>
</feature>
<evidence type="ECO:0000259" key="6">
    <source>
        <dbReference type="Pfam" id="PF03828"/>
    </source>
</evidence>
<evidence type="ECO:0000259" key="7">
    <source>
        <dbReference type="Pfam" id="PF22600"/>
    </source>
</evidence>
<evidence type="ECO:0000313" key="8">
    <source>
        <dbReference type="EMBL" id="KAE9386181.1"/>
    </source>
</evidence>
<keyword evidence="9" id="KW-1185">Reference proteome</keyword>
<evidence type="ECO:0000256" key="1">
    <source>
        <dbReference type="ARBA" id="ARBA00008593"/>
    </source>
</evidence>
<dbReference type="GO" id="GO:0043634">
    <property type="term" value="P:polyadenylation-dependent ncRNA catabolic process"/>
    <property type="evidence" value="ECO:0007669"/>
    <property type="project" value="TreeGrafter"/>
</dbReference>
<feature type="compositionally biased region" description="Polar residues" evidence="5">
    <location>
        <begin position="516"/>
        <end position="527"/>
    </location>
</feature>
<sequence>MFLVELCLVRMQHLRPWIKSAIAVESRNAEERLHHDILAFTTYIRPTPAENLIRDALCDILFKFIKSAVKPDEFGSVELFGSHRIGLGLPGGDLDIVVTTTENCESHKDIAFALAKRLKSSGIVDAGKNAIEVNHFAPVPVIRCCSVARWGSIPIDISFAKPLKRGHQTSAVLVSSIIQTHLEAQPALAPLVLVLKCFLKQRRLESARSGGLGSYPLMVMVISFLQLNPTGLPSRFITHPFDEDVHSLGRLLTDFFLYYGRLFPYGEKYITIRSATMKSTRRDSVPCSSPSTSAVISRSDVLMDVSGFGSGSGSNSGGLLDSPAAAIAVEMEDGEINEDSEEDSVGGLKPSAGVPWIRRTPMEKIAIQCVVDQNDIGRGTGRMNVIARQFKYAAAILLEARNKDEDVLGLIVGLSQEAISHRAHIEGLVQSAMPTEKTASTELPSMNAKISSRRLRLISGLELATAAKKRKTRKGEYRERPSTELPPLTVKTSSRSWSRLSSASSEMSSHSREDLTVQSLSKAKSGR</sequence>
<name>A0A6A4GKK5_9AGAR</name>
<dbReference type="OrthoDB" id="273917at2759"/>
<reference evidence="8" key="1">
    <citation type="journal article" date="2019" name="Environ. Microbiol.">
        <title>Fungal ecological strategies reflected in gene transcription - a case study of two litter decomposers.</title>
        <authorList>
            <person name="Barbi F."/>
            <person name="Kohler A."/>
            <person name="Barry K."/>
            <person name="Baskaran P."/>
            <person name="Daum C."/>
            <person name="Fauchery L."/>
            <person name="Ihrmark K."/>
            <person name="Kuo A."/>
            <person name="LaButti K."/>
            <person name="Lipzen A."/>
            <person name="Morin E."/>
            <person name="Grigoriev I.V."/>
            <person name="Henrissat B."/>
            <person name="Lindahl B."/>
            <person name="Martin F."/>
        </authorList>
    </citation>
    <scope>NUCLEOTIDE SEQUENCE</scope>
    <source>
        <strain evidence="8">JB14</strain>
    </source>
</reference>
<dbReference type="CDD" id="cd05402">
    <property type="entry name" value="NT_PAP_TUTase"/>
    <property type="match status" value="1"/>
</dbReference>
<dbReference type="GO" id="GO:0031123">
    <property type="term" value="P:RNA 3'-end processing"/>
    <property type="evidence" value="ECO:0007669"/>
    <property type="project" value="TreeGrafter"/>
</dbReference>
<proteinExistence type="inferred from homology"/>
<keyword evidence="3" id="KW-0479">Metal-binding</keyword>
<dbReference type="GO" id="GO:0010605">
    <property type="term" value="P:negative regulation of macromolecule metabolic process"/>
    <property type="evidence" value="ECO:0007669"/>
    <property type="project" value="UniProtKB-ARBA"/>
</dbReference>
<dbReference type="EC" id="2.7.7.19" evidence="2"/>
<dbReference type="Gene3D" id="3.30.460.10">
    <property type="entry name" value="Beta Polymerase, domain 2"/>
    <property type="match status" value="1"/>
</dbReference>
<accession>A0A6A4GKK5</accession>
<evidence type="ECO:0000313" key="9">
    <source>
        <dbReference type="Proteomes" id="UP000799118"/>
    </source>
</evidence>
<organism evidence="8 9">
    <name type="scientific">Gymnopus androsaceus JB14</name>
    <dbReference type="NCBI Taxonomy" id="1447944"/>
    <lineage>
        <taxon>Eukaryota</taxon>
        <taxon>Fungi</taxon>
        <taxon>Dikarya</taxon>
        <taxon>Basidiomycota</taxon>
        <taxon>Agaricomycotina</taxon>
        <taxon>Agaricomycetes</taxon>
        <taxon>Agaricomycetidae</taxon>
        <taxon>Agaricales</taxon>
        <taxon>Marasmiineae</taxon>
        <taxon>Omphalotaceae</taxon>
        <taxon>Gymnopus</taxon>
    </lineage>
</organism>
<dbReference type="GO" id="GO:0003729">
    <property type="term" value="F:mRNA binding"/>
    <property type="evidence" value="ECO:0007669"/>
    <property type="project" value="TreeGrafter"/>
</dbReference>
<dbReference type="Pfam" id="PF22600">
    <property type="entry name" value="MTPAP-like_central"/>
    <property type="match status" value="1"/>
</dbReference>
<dbReference type="AlphaFoldDB" id="A0A6A4GKK5"/>
<dbReference type="GO" id="GO:1990817">
    <property type="term" value="F:poly(A) RNA polymerase activity"/>
    <property type="evidence" value="ECO:0007669"/>
    <property type="project" value="UniProtKB-EC"/>
</dbReference>
<evidence type="ECO:0000256" key="3">
    <source>
        <dbReference type="ARBA" id="ARBA00022723"/>
    </source>
</evidence>
<dbReference type="GO" id="GO:0046872">
    <property type="term" value="F:metal ion binding"/>
    <property type="evidence" value="ECO:0007669"/>
    <property type="project" value="UniProtKB-KW"/>
</dbReference>
<dbReference type="GO" id="GO:0031499">
    <property type="term" value="C:TRAMP complex"/>
    <property type="evidence" value="ECO:0007669"/>
    <property type="project" value="TreeGrafter"/>
</dbReference>